<accession>B8MUG3</accession>
<dbReference type="GeneID" id="8107247"/>
<dbReference type="RefSeq" id="XP_002488591.1">
    <property type="nucleotide sequence ID" value="XM_002488546.1"/>
</dbReference>
<reference evidence="2" key="1">
    <citation type="journal article" date="2015" name="Genome Announc.">
        <title>Genome sequence of the AIDS-associated pathogen Penicillium marneffei (ATCC18224) and its near taxonomic relative Talaromyces stipitatus (ATCC10500).</title>
        <authorList>
            <person name="Nierman W.C."/>
            <person name="Fedorova-Abrams N.D."/>
            <person name="Andrianopoulos A."/>
        </authorList>
    </citation>
    <scope>NUCLEOTIDE SEQUENCE [LARGE SCALE GENOMIC DNA]</scope>
    <source>
        <strain evidence="2">ATCC 10500 / CBS 375.48 / QM 6759 / NRRL 1006</strain>
    </source>
</reference>
<dbReference type="Gene3D" id="3.60.10.10">
    <property type="entry name" value="Endonuclease/exonuclease/phosphatase"/>
    <property type="match status" value="1"/>
</dbReference>
<name>B8MUG3_TALSN</name>
<dbReference type="OrthoDB" id="4233733at2759"/>
<dbReference type="Proteomes" id="UP000001745">
    <property type="component" value="Unassembled WGS sequence"/>
</dbReference>
<dbReference type="HOGENOM" id="CLU_928059_0_0_1"/>
<dbReference type="AlphaFoldDB" id="B8MUG3"/>
<evidence type="ECO:0008006" key="3">
    <source>
        <dbReference type="Google" id="ProtNLM"/>
    </source>
</evidence>
<protein>
    <recommendedName>
        <fullName evidence="3">CCHC-type domain-containing protein</fullName>
    </recommendedName>
</protein>
<evidence type="ECO:0000313" key="1">
    <source>
        <dbReference type="EMBL" id="EED11835.1"/>
    </source>
</evidence>
<gene>
    <name evidence="1" type="ORF">TSTA_110150</name>
</gene>
<evidence type="ECO:0000313" key="2">
    <source>
        <dbReference type="Proteomes" id="UP000001745"/>
    </source>
</evidence>
<dbReference type="InterPro" id="IPR036691">
    <property type="entry name" value="Endo/exonu/phosph_ase_sf"/>
</dbReference>
<dbReference type="VEuPathDB" id="FungiDB:TSTA_110150"/>
<dbReference type="STRING" id="441959.B8MUG3"/>
<dbReference type="SUPFAM" id="SSF56219">
    <property type="entry name" value="DNase I-like"/>
    <property type="match status" value="1"/>
</dbReference>
<keyword evidence="2" id="KW-1185">Reference proteome</keyword>
<organism evidence="1 2">
    <name type="scientific">Talaromyces stipitatus (strain ATCC 10500 / CBS 375.48 / QM 6759 / NRRL 1006)</name>
    <name type="common">Penicillium stipitatum</name>
    <dbReference type="NCBI Taxonomy" id="441959"/>
    <lineage>
        <taxon>Eukaryota</taxon>
        <taxon>Fungi</taxon>
        <taxon>Dikarya</taxon>
        <taxon>Ascomycota</taxon>
        <taxon>Pezizomycotina</taxon>
        <taxon>Eurotiomycetes</taxon>
        <taxon>Eurotiomycetidae</taxon>
        <taxon>Eurotiales</taxon>
        <taxon>Trichocomaceae</taxon>
        <taxon>Talaromyces</taxon>
        <taxon>Talaromyces sect. Talaromyces</taxon>
    </lineage>
</organism>
<dbReference type="InParanoid" id="B8MUG3"/>
<proteinExistence type="predicted"/>
<dbReference type="EMBL" id="EQ962661">
    <property type="protein sequence ID" value="EED11835.1"/>
    <property type="molecule type" value="Genomic_DNA"/>
</dbReference>
<dbReference type="PhylomeDB" id="B8MUG3"/>
<sequence>MAVPEGGPQTPENSARNEAILRAPGRRQNLQAETLRTLVVEFSPLDDGKRILYQMVAKLINGLNTAIIQQTNTIDTARPETADNNGNNKDNFTRFLPTDTANKHIRMALSTTKPIKDVQLNTPEAAESIISNGLLVGQRYIGSVEPYKVELKRCYCCQKFGHLAWLCKEQLNIWKSRAGMEALINNHQSQNLDLLLIQEPSITTYRTYVNHSAWRLYRPTYLNTNESIRFRSLLYVNKRISTSSHRQIHCNHPDLVAIKVWTAEIQFLIFLVYIPSLDIYQATSTTSAKSALKEIKNTIE</sequence>